<keyword evidence="3" id="KW-1185">Reference proteome</keyword>
<dbReference type="EMBL" id="BMYO01000005">
    <property type="protein sequence ID" value="GHD63184.1"/>
    <property type="molecule type" value="Genomic_DNA"/>
</dbReference>
<dbReference type="RefSeq" id="WP_189460402.1">
    <property type="nucleotide sequence ID" value="NZ_BMYO01000005.1"/>
</dbReference>
<proteinExistence type="predicted"/>
<evidence type="ECO:0000256" key="1">
    <source>
        <dbReference type="SAM" id="SignalP"/>
    </source>
</evidence>
<organism evidence="2 3">
    <name type="scientific">Jeongeupia chitinilytica</name>
    <dbReference type="NCBI Taxonomy" id="1041641"/>
    <lineage>
        <taxon>Bacteria</taxon>
        <taxon>Pseudomonadati</taxon>
        <taxon>Pseudomonadota</taxon>
        <taxon>Betaproteobacteria</taxon>
        <taxon>Neisseriales</taxon>
        <taxon>Chitinibacteraceae</taxon>
        <taxon>Jeongeupia</taxon>
    </lineage>
</organism>
<gene>
    <name evidence="2" type="ORF">GCM10007350_20120</name>
</gene>
<comment type="caution">
    <text evidence="2">The sequence shown here is derived from an EMBL/GenBank/DDBJ whole genome shotgun (WGS) entry which is preliminary data.</text>
</comment>
<evidence type="ECO:0008006" key="4">
    <source>
        <dbReference type="Google" id="ProtNLM"/>
    </source>
</evidence>
<dbReference type="PROSITE" id="PS51257">
    <property type="entry name" value="PROKAR_LIPOPROTEIN"/>
    <property type="match status" value="1"/>
</dbReference>
<reference evidence="3" key="1">
    <citation type="journal article" date="2019" name="Int. J. Syst. Evol. Microbiol.">
        <title>The Global Catalogue of Microorganisms (GCM) 10K type strain sequencing project: providing services to taxonomists for standard genome sequencing and annotation.</title>
        <authorList>
            <consortium name="The Broad Institute Genomics Platform"/>
            <consortium name="The Broad Institute Genome Sequencing Center for Infectious Disease"/>
            <person name="Wu L."/>
            <person name="Ma J."/>
        </authorList>
    </citation>
    <scope>NUCLEOTIDE SEQUENCE [LARGE SCALE GENOMIC DNA]</scope>
    <source>
        <strain evidence="3">KCTC 23701</strain>
    </source>
</reference>
<keyword evidence="1" id="KW-0732">Signal</keyword>
<accession>A0ABQ3H2Z7</accession>
<feature type="chain" id="PRO_5047086071" description="Carboxypeptidase regulatory-like domain-containing protein" evidence="1">
    <location>
        <begin position="22"/>
        <end position="191"/>
    </location>
</feature>
<name>A0ABQ3H2Z7_9NEIS</name>
<evidence type="ECO:0000313" key="2">
    <source>
        <dbReference type="EMBL" id="GHD63184.1"/>
    </source>
</evidence>
<evidence type="ECO:0000313" key="3">
    <source>
        <dbReference type="Proteomes" id="UP000604737"/>
    </source>
</evidence>
<feature type="signal peptide" evidence="1">
    <location>
        <begin position="1"/>
        <end position="21"/>
    </location>
</feature>
<dbReference type="Proteomes" id="UP000604737">
    <property type="component" value="Unassembled WGS sequence"/>
</dbReference>
<sequence>MKRLMALATVGLMACSTMQQPAALIPTQGGGVALISATVDSTDTLGAKAEADIRGIDDPGFRARVYASRRDVLRTTSAQSDPNGELAVLDLKPGRYVVAGAYTTWGGGGGPSVDSNARQAYIPIGREFEVKAGEVVYLGSLGFTLDNNERATVRDAWARDASHLQATRGIRQVDGLVTRLIAPDGTVFLRR</sequence>
<protein>
    <recommendedName>
        <fullName evidence="4">Carboxypeptidase regulatory-like domain-containing protein</fullName>
    </recommendedName>
</protein>